<protein>
    <recommendedName>
        <fullName evidence="4">Beta-carotene 15,15'-monooxygenase</fullName>
    </recommendedName>
</protein>
<organism evidence="2 3">
    <name type="scientific">Mesonia sediminis</name>
    <dbReference type="NCBI Taxonomy" id="1703946"/>
    <lineage>
        <taxon>Bacteria</taxon>
        <taxon>Pseudomonadati</taxon>
        <taxon>Bacteroidota</taxon>
        <taxon>Flavobacteriia</taxon>
        <taxon>Flavobacteriales</taxon>
        <taxon>Flavobacteriaceae</taxon>
        <taxon>Mesonia</taxon>
    </lineage>
</organism>
<feature type="transmembrane region" description="Helical" evidence="1">
    <location>
        <begin position="122"/>
        <end position="143"/>
    </location>
</feature>
<feature type="transmembrane region" description="Helical" evidence="1">
    <location>
        <begin position="79"/>
        <end position="96"/>
    </location>
</feature>
<keyword evidence="1" id="KW-0472">Membrane</keyword>
<dbReference type="Proteomes" id="UP001597357">
    <property type="component" value="Unassembled WGS sequence"/>
</dbReference>
<evidence type="ECO:0000313" key="3">
    <source>
        <dbReference type="Proteomes" id="UP001597357"/>
    </source>
</evidence>
<keyword evidence="3" id="KW-1185">Reference proteome</keyword>
<dbReference type="RefSeq" id="WP_379046140.1">
    <property type="nucleotide sequence ID" value="NZ_JBHULZ010000026.1"/>
</dbReference>
<name>A0ABW5SF29_9FLAO</name>
<dbReference type="EMBL" id="JBHULZ010000026">
    <property type="protein sequence ID" value="MFD2697739.1"/>
    <property type="molecule type" value="Genomic_DNA"/>
</dbReference>
<accession>A0ABW5SF29</accession>
<feature type="transmembrane region" description="Helical" evidence="1">
    <location>
        <begin position="37"/>
        <end position="59"/>
    </location>
</feature>
<evidence type="ECO:0000256" key="1">
    <source>
        <dbReference type="SAM" id="Phobius"/>
    </source>
</evidence>
<evidence type="ECO:0008006" key="4">
    <source>
        <dbReference type="Google" id="ProtNLM"/>
    </source>
</evidence>
<comment type="caution">
    <text evidence="2">The sequence shown here is derived from an EMBL/GenBank/DDBJ whole genome shotgun (WGS) entry which is preliminary data.</text>
</comment>
<evidence type="ECO:0000313" key="2">
    <source>
        <dbReference type="EMBL" id="MFD2697739.1"/>
    </source>
</evidence>
<gene>
    <name evidence="2" type="ORF">ACFSQ0_07015</name>
</gene>
<keyword evidence="1" id="KW-0812">Transmembrane</keyword>
<feature type="transmembrane region" description="Helical" evidence="1">
    <location>
        <begin position="163"/>
        <end position="190"/>
    </location>
</feature>
<proteinExistence type="predicted"/>
<reference evidence="3" key="1">
    <citation type="journal article" date="2019" name="Int. J. Syst. Evol. Microbiol.">
        <title>The Global Catalogue of Microorganisms (GCM) 10K type strain sequencing project: providing services to taxonomists for standard genome sequencing and annotation.</title>
        <authorList>
            <consortium name="The Broad Institute Genomics Platform"/>
            <consortium name="The Broad Institute Genome Sequencing Center for Infectious Disease"/>
            <person name="Wu L."/>
            <person name="Ma J."/>
        </authorList>
    </citation>
    <scope>NUCLEOTIDE SEQUENCE [LARGE SCALE GENOMIC DNA]</scope>
    <source>
        <strain evidence="3">KCTC 42255</strain>
    </source>
</reference>
<keyword evidence="1" id="KW-1133">Transmembrane helix</keyword>
<sequence>MKELELLKKDWKKQEKALPQYKIEELRQMVYKRSNSLIRNIFIISIVEFLLSCALSVWLIDDEYWQLVTHLHLKTVTQILLVTSYAITLFFIYLFYHNYKKITPQDSTRVLMKKILRTRMTVRYYIIYILISTGLSSILYFIFSLKYPMPETDLNLSGINGLIVIGIGILFIGVALLLVWLVYTLLYGILLRKLKRNYENLKKIDL</sequence>